<evidence type="ECO:0000313" key="2">
    <source>
        <dbReference type="EMBL" id="VVC30399.1"/>
    </source>
</evidence>
<name>A0A5E4MDR2_9HEMI</name>
<evidence type="ECO:0000313" key="3">
    <source>
        <dbReference type="Proteomes" id="UP000325440"/>
    </source>
</evidence>
<dbReference type="EMBL" id="CABPRJ010000514">
    <property type="protein sequence ID" value="VVC30399.1"/>
    <property type="molecule type" value="Genomic_DNA"/>
</dbReference>
<keyword evidence="3" id="KW-1185">Reference proteome</keyword>
<gene>
    <name evidence="2" type="ORF">CINCED_3A006703</name>
</gene>
<sequence length="144" mass="16188">MCSYYHVYSAAREPPRNSEGRAAFAAARPDPRATEIGQVARFARSRRYGQEATRVVTVRRQGPKAGGLQCAAVRPEVDRSDSAPRRRTGPFRRDGQTRSSCRRDVRDVDKAVAIQNRRGVAHVSVLLRSVQRETSICHSRDRLL</sequence>
<accession>A0A5E4MDR2</accession>
<reference evidence="2 3" key="1">
    <citation type="submission" date="2019-08" db="EMBL/GenBank/DDBJ databases">
        <authorList>
            <person name="Alioto T."/>
            <person name="Alioto T."/>
            <person name="Gomez Garrido J."/>
        </authorList>
    </citation>
    <scope>NUCLEOTIDE SEQUENCE [LARGE SCALE GENOMIC DNA]</scope>
</reference>
<protein>
    <submittedName>
        <fullName evidence="2">Uncharacterized protein</fullName>
    </submittedName>
</protein>
<organism evidence="2 3">
    <name type="scientific">Cinara cedri</name>
    <dbReference type="NCBI Taxonomy" id="506608"/>
    <lineage>
        <taxon>Eukaryota</taxon>
        <taxon>Metazoa</taxon>
        <taxon>Ecdysozoa</taxon>
        <taxon>Arthropoda</taxon>
        <taxon>Hexapoda</taxon>
        <taxon>Insecta</taxon>
        <taxon>Pterygota</taxon>
        <taxon>Neoptera</taxon>
        <taxon>Paraneoptera</taxon>
        <taxon>Hemiptera</taxon>
        <taxon>Sternorrhyncha</taxon>
        <taxon>Aphidomorpha</taxon>
        <taxon>Aphidoidea</taxon>
        <taxon>Aphididae</taxon>
        <taxon>Lachninae</taxon>
        <taxon>Cinara</taxon>
    </lineage>
</organism>
<dbReference type="AlphaFoldDB" id="A0A5E4MDR2"/>
<feature type="compositionally biased region" description="Basic and acidic residues" evidence="1">
    <location>
        <begin position="75"/>
        <end position="84"/>
    </location>
</feature>
<proteinExistence type="predicted"/>
<feature type="compositionally biased region" description="Basic and acidic residues" evidence="1">
    <location>
        <begin position="91"/>
        <end position="104"/>
    </location>
</feature>
<feature type="region of interest" description="Disordered" evidence="1">
    <location>
        <begin position="72"/>
        <end position="104"/>
    </location>
</feature>
<dbReference type="Proteomes" id="UP000325440">
    <property type="component" value="Unassembled WGS sequence"/>
</dbReference>
<evidence type="ECO:0000256" key="1">
    <source>
        <dbReference type="SAM" id="MobiDB-lite"/>
    </source>
</evidence>